<dbReference type="GO" id="GO:0004135">
    <property type="term" value="F:amylo-alpha-1,6-glucosidase activity"/>
    <property type="evidence" value="ECO:0007669"/>
    <property type="project" value="InterPro"/>
</dbReference>
<dbReference type="EMBL" id="BMCP01000001">
    <property type="protein sequence ID" value="GGE36732.1"/>
    <property type="molecule type" value="Genomic_DNA"/>
</dbReference>
<keyword evidence="2" id="KW-0378">Hydrolase</keyword>
<reference evidence="5" key="1">
    <citation type="journal article" date="2014" name="Int. J. Syst. Evol. Microbiol.">
        <title>Complete genome sequence of Corynebacterium casei LMG S-19264T (=DSM 44701T), isolated from a smear-ripened cheese.</title>
        <authorList>
            <consortium name="US DOE Joint Genome Institute (JGI-PGF)"/>
            <person name="Walter F."/>
            <person name="Albersmeier A."/>
            <person name="Kalinowski J."/>
            <person name="Ruckert C."/>
        </authorList>
    </citation>
    <scope>NUCLEOTIDE SEQUENCE</scope>
    <source>
        <strain evidence="5">CCM 7684</strain>
    </source>
</reference>
<dbReference type="InterPro" id="IPR006047">
    <property type="entry name" value="GH13_cat_dom"/>
</dbReference>
<comment type="caution">
    <text evidence="5">The sequence shown here is derived from an EMBL/GenBank/DDBJ whole genome shotgun (WGS) entry which is preliminary data.</text>
</comment>
<sequence length="703" mass="79461">MHGIDDGAPLPLGATFDGKGVNFALFSEHATRVELCLFEANGKREIARIALPCRTEDVWHVYVEGIAPGQLYGYRVYGPYEPQHGHRFNHHKLLLDPYARQLSGKFRWHDSLFGYRVGSPRADLSFDRHDSGRVMPKCVVEDTAHSWGDDRRPCRRWQDTVIYEAHVKGLTEAHPTIPPAIRGSYEALGHPAMIEYLVKLGITAVELLPIHSFVDDRFLVEKGLKNYWGYSTIGYFAPEPRYLGPAGVNGLRAAVRSLHDAGIEVLLDVVYNHTAEGSQMGPTLSFRGIDNKSYYKLSPENPRYCYDTTGTGNTLNVSHPRVLQMVMDSLRYWVEKYHIDGFRFDLATTLARDPYDFDLGSGFLQAIRQDPVLNRVKLIAEPWDVGDGGYRVGGFPKGWSEWNDQVRDPVRAFWRGDLGQLPALAHALAGSAEIYRASGRHPWASINYVCSHDGYTLHDLVSYNHRHNQANGEDNRDGHNHNLSWNCGVEGPTKDPSVLALRARQKRNMLATIFLSQGVPMLLMGDEMSRTQGGNNNAYAQDNGTSWMDWQAGPAMDPDLLEFVRALIRLRQKYDAFTRRTFFDGQQQHETGLEDIYWLAPDGREMADEDWKDEKRRALGMQFGNDSRDGQRFLILMNSAPESIDFRLAENLPGDIWVAVLETSLPRGIVREEPATLEPGQSIVLRGRTLVLLQQARRAQEGN</sequence>
<dbReference type="SUPFAM" id="SSF51011">
    <property type="entry name" value="Glycosyl hydrolase domain"/>
    <property type="match status" value="1"/>
</dbReference>
<dbReference type="Pfam" id="PF00128">
    <property type="entry name" value="Alpha-amylase"/>
    <property type="match status" value="1"/>
</dbReference>
<dbReference type="InterPro" id="IPR044505">
    <property type="entry name" value="GlgX_Isoamylase_N_E_set"/>
</dbReference>
<comment type="similarity">
    <text evidence="1">Belongs to the glycosyl hydrolase 13 family.</text>
</comment>
<keyword evidence="6" id="KW-1185">Reference proteome</keyword>
<dbReference type="InterPro" id="IPR017853">
    <property type="entry name" value="GH"/>
</dbReference>
<evidence type="ECO:0000259" key="4">
    <source>
        <dbReference type="SMART" id="SM00642"/>
    </source>
</evidence>
<dbReference type="Pfam" id="PF02922">
    <property type="entry name" value="CBM_48"/>
    <property type="match status" value="1"/>
</dbReference>
<feature type="domain" description="Glycosyl hydrolase family 13 catalytic" evidence="4">
    <location>
        <begin position="160"/>
        <end position="571"/>
    </location>
</feature>
<dbReference type="RefSeq" id="WP_188408823.1">
    <property type="nucleotide sequence ID" value="NZ_BMCP01000001.1"/>
</dbReference>
<evidence type="ECO:0000313" key="6">
    <source>
        <dbReference type="Proteomes" id="UP000602745"/>
    </source>
</evidence>
<dbReference type="NCBIfam" id="TIGR02100">
    <property type="entry name" value="glgX_debranch"/>
    <property type="match status" value="1"/>
</dbReference>
<dbReference type="InterPro" id="IPR013780">
    <property type="entry name" value="Glyco_hydro_b"/>
</dbReference>
<protein>
    <submittedName>
        <fullName evidence="5">Glycogen operon protein GlgX homolog</fullName>
    </submittedName>
</protein>
<dbReference type="InterPro" id="IPR004193">
    <property type="entry name" value="Glyco_hydro_13_N"/>
</dbReference>
<evidence type="ECO:0000256" key="1">
    <source>
        <dbReference type="ARBA" id="ARBA00008061"/>
    </source>
</evidence>
<dbReference type="SUPFAM" id="SSF51445">
    <property type="entry name" value="(Trans)glycosidases"/>
    <property type="match status" value="1"/>
</dbReference>
<dbReference type="GO" id="GO:0005980">
    <property type="term" value="P:glycogen catabolic process"/>
    <property type="evidence" value="ECO:0007669"/>
    <property type="project" value="InterPro"/>
</dbReference>
<dbReference type="SUPFAM" id="SSF81296">
    <property type="entry name" value="E set domains"/>
    <property type="match status" value="1"/>
</dbReference>
<name>A0A8J2VQ92_9RHOB</name>
<keyword evidence="3" id="KW-0326">Glycosidase</keyword>
<dbReference type="Gene3D" id="3.20.20.80">
    <property type="entry name" value="Glycosidases"/>
    <property type="match status" value="1"/>
</dbReference>
<accession>A0A8J2VQ92</accession>
<evidence type="ECO:0000256" key="2">
    <source>
        <dbReference type="ARBA" id="ARBA00022801"/>
    </source>
</evidence>
<gene>
    <name evidence="5" type="ORF">GCM10007276_12760</name>
</gene>
<dbReference type="InterPro" id="IPR013783">
    <property type="entry name" value="Ig-like_fold"/>
</dbReference>
<proteinExistence type="inferred from homology"/>
<dbReference type="SMART" id="SM00642">
    <property type="entry name" value="Aamy"/>
    <property type="match status" value="1"/>
</dbReference>
<dbReference type="AlphaFoldDB" id="A0A8J2VQ92"/>
<dbReference type="InterPro" id="IPR014756">
    <property type="entry name" value="Ig_E-set"/>
</dbReference>
<dbReference type="Proteomes" id="UP000602745">
    <property type="component" value="Unassembled WGS sequence"/>
</dbReference>
<dbReference type="Gene3D" id="2.60.40.10">
    <property type="entry name" value="Immunoglobulins"/>
    <property type="match status" value="1"/>
</dbReference>
<dbReference type="InterPro" id="IPR011837">
    <property type="entry name" value="Glycogen_debranch_GlgX"/>
</dbReference>
<dbReference type="PANTHER" id="PTHR43002">
    <property type="entry name" value="GLYCOGEN DEBRANCHING ENZYME"/>
    <property type="match status" value="1"/>
</dbReference>
<evidence type="ECO:0000313" key="5">
    <source>
        <dbReference type="EMBL" id="GGE36732.1"/>
    </source>
</evidence>
<organism evidence="5 6">
    <name type="scientific">Agaricicola taiwanensis</name>
    <dbReference type="NCBI Taxonomy" id="591372"/>
    <lineage>
        <taxon>Bacteria</taxon>
        <taxon>Pseudomonadati</taxon>
        <taxon>Pseudomonadota</taxon>
        <taxon>Alphaproteobacteria</taxon>
        <taxon>Rhodobacterales</taxon>
        <taxon>Paracoccaceae</taxon>
        <taxon>Agaricicola</taxon>
    </lineage>
</organism>
<dbReference type="CDD" id="cd11326">
    <property type="entry name" value="AmyAc_Glg_debranch"/>
    <property type="match status" value="1"/>
</dbReference>
<reference evidence="5" key="2">
    <citation type="submission" date="2020-09" db="EMBL/GenBank/DDBJ databases">
        <authorList>
            <person name="Sun Q."/>
            <person name="Sedlacek I."/>
        </authorList>
    </citation>
    <scope>NUCLEOTIDE SEQUENCE</scope>
    <source>
        <strain evidence="5">CCM 7684</strain>
    </source>
</reference>
<dbReference type="CDD" id="cd02856">
    <property type="entry name" value="E_set_GDE_Isoamylase_N"/>
    <property type="match status" value="1"/>
</dbReference>
<evidence type="ECO:0000256" key="3">
    <source>
        <dbReference type="ARBA" id="ARBA00023295"/>
    </source>
</evidence>
<dbReference type="Gene3D" id="2.60.40.1180">
    <property type="entry name" value="Golgi alpha-mannosidase II"/>
    <property type="match status" value="1"/>
</dbReference>